<sequence>MNIASTGNIVTSSYSSSRGAKDCGYVAENGTGNLPRYNGSAAPSVTFPAKGSTISTVNGYVSISWAYLNATSYSINVYTVHHN</sequence>
<dbReference type="AlphaFoldDB" id="A0A645EAE3"/>
<feature type="region of interest" description="Disordered" evidence="1">
    <location>
        <begin position="1"/>
        <end position="20"/>
    </location>
</feature>
<comment type="caution">
    <text evidence="2">The sequence shown here is derived from an EMBL/GenBank/DDBJ whole genome shotgun (WGS) entry which is preliminary data.</text>
</comment>
<feature type="compositionally biased region" description="Polar residues" evidence="1">
    <location>
        <begin position="1"/>
        <end position="18"/>
    </location>
</feature>
<gene>
    <name evidence="2" type="ORF">SDC9_146194</name>
</gene>
<evidence type="ECO:0000313" key="2">
    <source>
        <dbReference type="EMBL" id="MPM99004.1"/>
    </source>
</evidence>
<proteinExistence type="predicted"/>
<name>A0A645EAE3_9ZZZZ</name>
<dbReference type="EMBL" id="VSSQ01045126">
    <property type="protein sequence ID" value="MPM99004.1"/>
    <property type="molecule type" value="Genomic_DNA"/>
</dbReference>
<protein>
    <submittedName>
        <fullName evidence="2">Uncharacterized protein</fullName>
    </submittedName>
</protein>
<reference evidence="2" key="1">
    <citation type="submission" date="2019-08" db="EMBL/GenBank/DDBJ databases">
        <authorList>
            <person name="Kucharzyk K."/>
            <person name="Murdoch R.W."/>
            <person name="Higgins S."/>
            <person name="Loffler F."/>
        </authorList>
    </citation>
    <scope>NUCLEOTIDE SEQUENCE</scope>
</reference>
<organism evidence="2">
    <name type="scientific">bioreactor metagenome</name>
    <dbReference type="NCBI Taxonomy" id="1076179"/>
    <lineage>
        <taxon>unclassified sequences</taxon>
        <taxon>metagenomes</taxon>
        <taxon>ecological metagenomes</taxon>
    </lineage>
</organism>
<evidence type="ECO:0000256" key="1">
    <source>
        <dbReference type="SAM" id="MobiDB-lite"/>
    </source>
</evidence>
<accession>A0A645EAE3</accession>